<dbReference type="AlphaFoldDB" id="A0A7S1AIS0"/>
<evidence type="ECO:0000256" key="1">
    <source>
        <dbReference type="SAM" id="Coils"/>
    </source>
</evidence>
<feature type="compositionally biased region" description="Polar residues" evidence="2">
    <location>
        <begin position="1"/>
        <end position="11"/>
    </location>
</feature>
<accession>A0A7S1AIS0</accession>
<sequence>MRQGPTQTSASPPGRSPTPKSGERQSRQVARSPLVSARHTLGSARTVDKVSSVASLPGVSPRRSPCEESRDTASEIGRAWCLQHGESLREELARQSEQLLQELALERSERHSGLEELRQAFEVLTLETSERAANPSAVTVGQLQSQLSQLQECCTTAADMATNKTALLRFDVDRIEAEQRASIKDCLARVEAVDAAQVVKRLEVIEATLDIRRCDSGAPRTRRERKGLSRLDSIAEEAETVNRVKRVESDMSVDKLKTLFVMEETARKDIDNLQQQIDGLSVGITDQVYRAVDAKETNLREVLRVFAQDQVNLAESLTIERDRHAEEVSQLRRQIEALASPTSARPSLEALTSGVHGDASPTLTSRFDAMHKVVTEMHAAMQDISGMCTQFQDTALRDLMVLSPNPGAERKLLPVDVALGDCHDEVKLCEDAVAGRVRFSSGSPSVKGGLLTTDTRRDPFNMSAGSSVLQESEFVMKGGVFCVGTLAVENTSVKQQRMHFSGGMTPRRPPASRSPSPVLGRLDVEGITGHSHRVRNVSTVSRTTMTAADARCATGSFVSVPSPVLGNRSVRLIASP</sequence>
<name>A0A7S1AIS0_NOCSC</name>
<gene>
    <name evidence="3" type="ORF">NSCI0253_LOCUS29848</name>
</gene>
<feature type="coiled-coil region" evidence="1">
    <location>
        <begin position="82"/>
        <end position="109"/>
    </location>
</feature>
<evidence type="ECO:0000313" key="3">
    <source>
        <dbReference type="EMBL" id="CAD8855496.1"/>
    </source>
</evidence>
<proteinExistence type="predicted"/>
<evidence type="ECO:0000256" key="2">
    <source>
        <dbReference type="SAM" id="MobiDB-lite"/>
    </source>
</evidence>
<dbReference type="EMBL" id="HBFQ01042200">
    <property type="protein sequence ID" value="CAD8855496.1"/>
    <property type="molecule type" value="Transcribed_RNA"/>
</dbReference>
<organism evidence="3">
    <name type="scientific">Noctiluca scintillans</name>
    <name type="common">Sea sparkle</name>
    <name type="synonym">Red tide dinoflagellate</name>
    <dbReference type="NCBI Taxonomy" id="2966"/>
    <lineage>
        <taxon>Eukaryota</taxon>
        <taxon>Sar</taxon>
        <taxon>Alveolata</taxon>
        <taxon>Dinophyceae</taxon>
        <taxon>Noctilucales</taxon>
        <taxon>Noctilucaceae</taxon>
        <taxon>Noctiluca</taxon>
    </lineage>
</organism>
<reference evidence="3" key="1">
    <citation type="submission" date="2021-01" db="EMBL/GenBank/DDBJ databases">
        <authorList>
            <person name="Corre E."/>
            <person name="Pelletier E."/>
            <person name="Niang G."/>
            <person name="Scheremetjew M."/>
            <person name="Finn R."/>
            <person name="Kale V."/>
            <person name="Holt S."/>
            <person name="Cochrane G."/>
            <person name="Meng A."/>
            <person name="Brown T."/>
            <person name="Cohen L."/>
        </authorList>
    </citation>
    <scope>NUCLEOTIDE SEQUENCE</scope>
</reference>
<keyword evidence="1" id="KW-0175">Coiled coil</keyword>
<feature type="region of interest" description="Disordered" evidence="2">
    <location>
        <begin position="1"/>
        <end position="71"/>
    </location>
</feature>
<protein>
    <submittedName>
        <fullName evidence="3">Uncharacterized protein</fullName>
    </submittedName>
</protein>